<feature type="domain" description="TRAF3-interacting protein 1 C-terminal" evidence="12">
    <location>
        <begin position="467"/>
        <end position="614"/>
    </location>
</feature>
<reference evidence="13 14" key="1">
    <citation type="submission" date="2024-10" db="EMBL/GenBank/DDBJ databases">
        <authorList>
            <person name="Kim D."/>
        </authorList>
    </citation>
    <scope>NUCLEOTIDE SEQUENCE [LARGE SCALE GENOMIC DNA]</scope>
    <source>
        <strain evidence="13">Taebaek</strain>
    </source>
</reference>
<evidence type="ECO:0000256" key="7">
    <source>
        <dbReference type="ARBA" id="ARBA00023273"/>
    </source>
</evidence>
<dbReference type="GO" id="GO:0070507">
    <property type="term" value="P:regulation of microtubule cytoskeleton organization"/>
    <property type="evidence" value="ECO:0007669"/>
    <property type="project" value="UniProtKB-ARBA"/>
</dbReference>
<feature type="domain" description="TRAF3-interacting protein 1 N-terminal" evidence="11">
    <location>
        <begin position="5"/>
        <end position="114"/>
    </location>
</feature>
<comment type="similarity">
    <text evidence="8">Belongs to the TRAF3IP1 family.</text>
</comment>
<protein>
    <recommendedName>
        <fullName evidence="9">TRAF3-interacting protein 1</fullName>
    </recommendedName>
</protein>
<evidence type="ECO:0000256" key="6">
    <source>
        <dbReference type="ARBA" id="ARBA00023212"/>
    </source>
</evidence>
<dbReference type="GO" id="GO:0048513">
    <property type="term" value="P:animal organ development"/>
    <property type="evidence" value="ECO:0007669"/>
    <property type="project" value="UniProtKB-ARBA"/>
</dbReference>
<feature type="region of interest" description="Disordered" evidence="10">
    <location>
        <begin position="292"/>
        <end position="397"/>
    </location>
</feature>
<evidence type="ECO:0000256" key="3">
    <source>
        <dbReference type="ARBA" id="ARBA00022490"/>
    </source>
</evidence>
<dbReference type="Pfam" id="PF17749">
    <property type="entry name" value="MIP-T3_C"/>
    <property type="match status" value="1"/>
</dbReference>
<keyword evidence="3" id="KW-0963">Cytoplasm</keyword>
<sequence length="620" mass="69092">MGSTDRTKALFSTLIQRPTLTDQLLQRPPFKFIHDIVHETLRVTGFLDGLFTSDELDSTKAGSSRDNKMAFLQKLIDALNMDGHLDDVKPAKIVAGKEAEMTNLLLQSLASEATMYAKEEDNNKQQQQLAVKKSASHSSASSKSKLTTVEAASSSSSLSASKSKNDDDEKRKSKKESSSRRDKEKKEEEHRRSSLTKHRSKDKVSSSKISRTDGNHRISNETAAEKKPSTDKEKRKKRSDGLPKKKSASSIKNANDAAVLDENVLNRQQKQLQQQQMNDDNIIYNNMDLQHETRTTPARESSGGTSKGGDDSGIAEEMSADSERHNPDKDGTPFGGQANMADFIEVHPSSSSSPTPMLATRHGIRPGTAMGRPQTAIGRPGTAVARMAPPKPKKIVIPTNNNLTEEEDQLASTDKQQQQQQIALIFEENAEKKTTKETENFLIAEDDDDQLFLGAAAEGANVTNLRQGDEHGILVNRIVENTRMLEEKHLQEDGPFVEADEPDLQEQRRVRVEIESVQRVLQRATQNVQPLVRTMEFAADDFDTMLRELEECRKQSLVVERKLQERSTGVSSEVVALSTTLRALDNDIREVREHLARSSANLLENERKINALLETNYAKK</sequence>
<dbReference type="InterPro" id="IPR040468">
    <property type="entry name" value="TRAF3IP1_N"/>
</dbReference>
<dbReference type="Gene3D" id="1.10.418.50">
    <property type="entry name" value="Microtubule-binding protein MIP-T3"/>
    <property type="match status" value="1"/>
</dbReference>
<keyword evidence="4" id="KW-0970">Cilium biogenesis/degradation</keyword>
<dbReference type="Proteomes" id="UP001620645">
    <property type="component" value="Unassembled WGS sequence"/>
</dbReference>
<feature type="compositionally biased region" description="Basic and acidic residues" evidence="10">
    <location>
        <begin position="163"/>
        <end position="192"/>
    </location>
</feature>
<evidence type="ECO:0000256" key="5">
    <source>
        <dbReference type="ARBA" id="ARBA00023054"/>
    </source>
</evidence>
<accession>A0ABD2JE19</accession>
<dbReference type="GO" id="GO:0048731">
    <property type="term" value="P:system development"/>
    <property type="evidence" value="ECO:0007669"/>
    <property type="project" value="UniProtKB-ARBA"/>
</dbReference>
<dbReference type="InterPro" id="IPR042576">
    <property type="entry name" value="TRAF3IP1_N_sf"/>
</dbReference>
<dbReference type="FunFam" id="1.10.418.50:FF:000001">
    <property type="entry name" value="TRAF3-interacting protein 1 isoform X1"/>
    <property type="match status" value="1"/>
</dbReference>
<keyword evidence="14" id="KW-1185">Reference proteome</keyword>
<comment type="subcellular location">
    <subcellularLocation>
        <location evidence="2">Cytoplasm</location>
        <location evidence="2">Cytoskeleton</location>
        <location evidence="2">Cilium axoneme</location>
    </subcellularLocation>
    <subcellularLocation>
        <location evidence="1">Cytoplasm</location>
        <location evidence="1">Cytoskeleton</location>
        <location evidence="1">Cilium basal body</location>
    </subcellularLocation>
</comment>
<feature type="compositionally biased region" description="Basic and acidic residues" evidence="10">
    <location>
        <begin position="321"/>
        <end position="331"/>
    </location>
</feature>
<evidence type="ECO:0000256" key="8">
    <source>
        <dbReference type="ARBA" id="ARBA00043971"/>
    </source>
</evidence>
<evidence type="ECO:0000259" key="11">
    <source>
        <dbReference type="Pfam" id="PF10243"/>
    </source>
</evidence>
<dbReference type="InterPro" id="IPR041476">
    <property type="entry name" value="TRAF3IP1_C"/>
</dbReference>
<dbReference type="GO" id="GO:0005930">
    <property type="term" value="C:axoneme"/>
    <property type="evidence" value="ECO:0007669"/>
    <property type="project" value="UniProtKB-SubCell"/>
</dbReference>
<feature type="compositionally biased region" description="Low complexity" evidence="10">
    <location>
        <begin position="132"/>
        <end position="162"/>
    </location>
</feature>
<dbReference type="Pfam" id="PF10243">
    <property type="entry name" value="MIP-T3"/>
    <property type="match status" value="1"/>
</dbReference>
<keyword evidence="7" id="KW-0966">Cell projection</keyword>
<organism evidence="13 14">
    <name type="scientific">Heterodera schachtii</name>
    <name type="common">Sugarbeet cyst nematode worm</name>
    <name type="synonym">Tylenchus schachtii</name>
    <dbReference type="NCBI Taxonomy" id="97005"/>
    <lineage>
        <taxon>Eukaryota</taxon>
        <taxon>Metazoa</taxon>
        <taxon>Ecdysozoa</taxon>
        <taxon>Nematoda</taxon>
        <taxon>Chromadorea</taxon>
        <taxon>Rhabditida</taxon>
        <taxon>Tylenchina</taxon>
        <taxon>Tylenchomorpha</taxon>
        <taxon>Tylenchoidea</taxon>
        <taxon>Heteroderidae</taxon>
        <taxon>Heteroderinae</taxon>
        <taxon>Heterodera</taxon>
    </lineage>
</organism>
<feature type="region of interest" description="Disordered" evidence="10">
    <location>
        <begin position="118"/>
        <end position="277"/>
    </location>
</feature>
<dbReference type="EMBL" id="JBICCN010000152">
    <property type="protein sequence ID" value="KAL3088856.1"/>
    <property type="molecule type" value="Genomic_DNA"/>
</dbReference>
<dbReference type="PANTHER" id="PTHR31363:SF0">
    <property type="entry name" value="TRAF3-INTERACTING PROTEIN 1"/>
    <property type="match status" value="1"/>
</dbReference>
<keyword evidence="6" id="KW-0206">Cytoskeleton</keyword>
<dbReference type="GO" id="GO:0030030">
    <property type="term" value="P:cell projection organization"/>
    <property type="evidence" value="ECO:0007669"/>
    <property type="project" value="UniProtKB-KW"/>
</dbReference>
<evidence type="ECO:0000256" key="10">
    <source>
        <dbReference type="SAM" id="MobiDB-lite"/>
    </source>
</evidence>
<evidence type="ECO:0000256" key="1">
    <source>
        <dbReference type="ARBA" id="ARBA00004120"/>
    </source>
</evidence>
<feature type="compositionally biased region" description="Low complexity" evidence="10">
    <location>
        <begin position="268"/>
        <end position="277"/>
    </location>
</feature>
<comment type="caution">
    <text evidence="13">The sequence shown here is derived from an EMBL/GenBank/DDBJ whole genome shotgun (WGS) entry which is preliminary data.</text>
</comment>
<evidence type="ECO:0000313" key="14">
    <source>
        <dbReference type="Proteomes" id="UP001620645"/>
    </source>
</evidence>
<feature type="compositionally biased region" description="Low complexity" evidence="10">
    <location>
        <begin position="248"/>
        <end position="258"/>
    </location>
</feature>
<evidence type="ECO:0000313" key="13">
    <source>
        <dbReference type="EMBL" id="KAL3088856.1"/>
    </source>
</evidence>
<name>A0ABD2JE19_HETSC</name>
<evidence type="ECO:0000256" key="2">
    <source>
        <dbReference type="ARBA" id="ARBA00004430"/>
    </source>
</evidence>
<dbReference type="PANTHER" id="PTHR31363">
    <property type="entry name" value="TRAF3-INTERACTING PROTEIN 1"/>
    <property type="match status" value="1"/>
</dbReference>
<dbReference type="InterPro" id="IPR018799">
    <property type="entry name" value="TRAF3IP1"/>
</dbReference>
<evidence type="ECO:0000256" key="9">
    <source>
        <dbReference type="ARBA" id="ARBA00070492"/>
    </source>
</evidence>
<evidence type="ECO:0000256" key="4">
    <source>
        <dbReference type="ARBA" id="ARBA00022794"/>
    </source>
</evidence>
<evidence type="ECO:0000259" key="12">
    <source>
        <dbReference type="Pfam" id="PF17749"/>
    </source>
</evidence>
<feature type="compositionally biased region" description="Basic and acidic residues" evidence="10">
    <location>
        <begin position="202"/>
        <end position="243"/>
    </location>
</feature>
<proteinExistence type="inferred from homology"/>
<keyword evidence="5" id="KW-0175">Coiled coil</keyword>
<dbReference type="AlphaFoldDB" id="A0ABD2JE19"/>
<gene>
    <name evidence="13" type="ORF">niasHS_009148</name>
</gene>